<name>A0A1M4MHB3_9EURY</name>
<dbReference type="CDD" id="cd03214">
    <property type="entry name" value="ABC_Iron-Siderophores_B12_Hemin"/>
    <property type="match status" value="1"/>
</dbReference>
<evidence type="ECO:0000256" key="1">
    <source>
        <dbReference type="ARBA" id="ARBA00022448"/>
    </source>
</evidence>
<evidence type="ECO:0000256" key="7">
    <source>
        <dbReference type="ARBA" id="ARBA00073649"/>
    </source>
</evidence>
<dbReference type="InterPro" id="IPR027417">
    <property type="entry name" value="P-loop_NTPase"/>
</dbReference>
<protein>
    <recommendedName>
        <fullName evidence="7">Cobalamin import ATP-binding protein BtuD</fullName>
        <ecNumber evidence="6">7.6.2.8</ecNumber>
    </recommendedName>
    <alternativeName>
        <fullName evidence="8">Vitamin B12-transporting ATPase</fullName>
    </alternativeName>
</protein>
<dbReference type="PROSITE" id="PS00211">
    <property type="entry name" value="ABC_TRANSPORTER_1"/>
    <property type="match status" value="1"/>
</dbReference>
<dbReference type="InterPro" id="IPR003593">
    <property type="entry name" value="AAA+_ATPase"/>
</dbReference>
<proteinExistence type="predicted"/>
<evidence type="ECO:0000256" key="3">
    <source>
        <dbReference type="ARBA" id="ARBA00022840"/>
    </source>
</evidence>
<reference evidence="10 11" key="1">
    <citation type="submission" date="2016-08" db="EMBL/GenBank/DDBJ databases">
        <authorList>
            <person name="Seilhamer J.J."/>
        </authorList>
    </citation>
    <scope>NUCLEOTIDE SEQUENCE [LARGE SCALE GENOMIC DNA]</scope>
    <source>
        <strain evidence="10">L21-II-0</strain>
    </source>
</reference>
<dbReference type="EMBL" id="FMID01000004">
    <property type="protein sequence ID" value="SCL74263.1"/>
    <property type="molecule type" value="Genomic_DNA"/>
</dbReference>
<dbReference type="Proteomes" id="UP000184671">
    <property type="component" value="Unassembled WGS sequence"/>
</dbReference>
<dbReference type="FunFam" id="3.40.50.300:FF:000134">
    <property type="entry name" value="Iron-enterobactin ABC transporter ATP-binding protein"/>
    <property type="match status" value="1"/>
</dbReference>
<dbReference type="RefSeq" id="WP_074368577.1">
    <property type="nucleotide sequence ID" value="NZ_FMID01000004.1"/>
</dbReference>
<dbReference type="Gene3D" id="3.40.50.300">
    <property type="entry name" value="P-loop containing nucleotide triphosphate hydrolases"/>
    <property type="match status" value="1"/>
</dbReference>
<gene>
    <name evidence="10" type="primary">yusV_1</name>
    <name evidence="10" type="ORF">L21_0131</name>
</gene>
<evidence type="ECO:0000256" key="2">
    <source>
        <dbReference type="ARBA" id="ARBA00022741"/>
    </source>
</evidence>
<dbReference type="SUPFAM" id="SSF52540">
    <property type="entry name" value="P-loop containing nucleoside triphosphate hydrolases"/>
    <property type="match status" value="1"/>
</dbReference>
<dbReference type="GO" id="GO:0005524">
    <property type="term" value="F:ATP binding"/>
    <property type="evidence" value="ECO:0007669"/>
    <property type="project" value="UniProtKB-KW"/>
</dbReference>
<dbReference type="PROSITE" id="PS50893">
    <property type="entry name" value="ABC_TRANSPORTER_2"/>
    <property type="match status" value="1"/>
</dbReference>
<keyword evidence="1" id="KW-0813">Transport</keyword>
<dbReference type="PANTHER" id="PTHR42794">
    <property type="entry name" value="HEMIN IMPORT ATP-BINDING PROTEIN HMUV"/>
    <property type="match status" value="1"/>
</dbReference>
<evidence type="ECO:0000256" key="6">
    <source>
        <dbReference type="ARBA" id="ARBA00066387"/>
    </source>
</evidence>
<evidence type="ECO:0000313" key="10">
    <source>
        <dbReference type="EMBL" id="SCL74263.1"/>
    </source>
</evidence>
<evidence type="ECO:0000256" key="5">
    <source>
        <dbReference type="ARBA" id="ARBA00058960"/>
    </source>
</evidence>
<dbReference type="InterPro" id="IPR003439">
    <property type="entry name" value="ABC_transporter-like_ATP-bd"/>
</dbReference>
<keyword evidence="2" id="KW-0547">Nucleotide-binding</keyword>
<evidence type="ECO:0000313" key="11">
    <source>
        <dbReference type="Proteomes" id="UP000184671"/>
    </source>
</evidence>
<keyword evidence="3 10" id="KW-0067">ATP-binding</keyword>
<evidence type="ECO:0000256" key="8">
    <source>
        <dbReference type="ARBA" id="ARBA00077139"/>
    </source>
</evidence>
<dbReference type="EC" id="7.6.2.8" evidence="6"/>
<dbReference type="PANTHER" id="PTHR42794:SF2">
    <property type="entry name" value="ABC TRANSPORTER ATP-BINDING PROTEIN"/>
    <property type="match status" value="1"/>
</dbReference>
<sequence>MIVKLSVKGLHFSYGSAEILRDVNLDIRDGQVVSIVGPNGSGKSTLIKCIDRILNPSKGEVIVDRQKVSGMKQMELARMIAYVPQNSLRVFPNTVFDVVLMGRRPHLGWREEARDEQKVWEVLGLLGIEDLALSLFTELSGGQQQKVLIARALAQETGVILLDEPTSNLDVWHQIDVMEILRTLVRSQDLTAIIAIHDLNTAARYSDTIIMMKGGKIFAAGRPEDVLTSENLAAVYGIHARVRNYDDIPHVIPLKQIPRKRGRV</sequence>
<dbReference type="InterPro" id="IPR017871">
    <property type="entry name" value="ABC_transporter-like_CS"/>
</dbReference>
<comment type="catalytic activity">
    <reaction evidence="4">
        <text>an R-cob(III)alamin(out) + ATP + H2O = an R-cob(III)alamin(in) + ADP + phosphate + H(+)</text>
        <dbReference type="Rhea" id="RHEA:17873"/>
        <dbReference type="ChEBI" id="CHEBI:15377"/>
        <dbReference type="ChEBI" id="CHEBI:15378"/>
        <dbReference type="ChEBI" id="CHEBI:30616"/>
        <dbReference type="ChEBI" id="CHEBI:43474"/>
        <dbReference type="ChEBI" id="CHEBI:140785"/>
        <dbReference type="ChEBI" id="CHEBI:456216"/>
        <dbReference type="EC" id="7.6.2.8"/>
    </reaction>
</comment>
<dbReference type="GO" id="GO:0016887">
    <property type="term" value="F:ATP hydrolysis activity"/>
    <property type="evidence" value="ECO:0007669"/>
    <property type="project" value="InterPro"/>
</dbReference>
<dbReference type="SMART" id="SM00382">
    <property type="entry name" value="AAA"/>
    <property type="match status" value="1"/>
</dbReference>
<dbReference type="OrthoDB" id="24644at2157"/>
<dbReference type="AlphaFoldDB" id="A0A1M4MHB3"/>
<dbReference type="Pfam" id="PF00005">
    <property type="entry name" value="ABC_tran"/>
    <property type="match status" value="1"/>
</dbReference>
<evidence type="ECO:0000256" key="4">
    <source>
        <dbReference type="ARBA" id="ARBA00050590"/>
    </source>
</evidence>
<comment type="function">
    <text evidence="5">Required for corrinoid utilization. Probably part of the ABC transporter complex BtuCDF involved in cobalamin (vitamin B12) import. Probably responsible for energy coupling to the transport system.</text>
</comment>
<organism evidence="10 11">
    <name type="scientific">Methanoculleus chikugoensis</name>
    <dbReference type="NCBI Taxonomy" id="118126"/>
    <lineage>
        <taxon>Archaea</taxon>
        <taxon>Methanobacteriati</taxon>
        <taxon>Methanobacteriota</taxon>
        <taxon>Stenosarchaea group</taxon>
        <taxon>Methanomicrobia</taxon>
        <taxon>Methanomicrobiales</taxon>
        <taxon>Methanomicrobiaceae</taxon>
        <taxon>Methanoculleus</taxon>
    </lineage>
</organism>
<accession>A0A1M4MHB3</accession>
<dbReference type="STRING" id="118126.L21_0131"/>
<dbReference type="GO" id="GO:0015420">
    <property type="term" value="F:ABC-type vitamin B12 transporter activity"/>
    <property type="evidence" value="ECO:0007669"/>
    <property type="project" value="UniProtKB-EC"/>
</dbReference>
<evidence type="ECO:0000259" key="9">
    <source>
        <dbReference type="PROSITE" id="PS50893"/>
    </source>
</evidence>
<feature type="domain" description="ABC transporter" evidence="9">
    <location>
        <begin position="5"/>
        <end position="239"/>
    </location>
</feature>